<name>A0A9D4Z5H1_ADICA</name>
<evidence type="ECO:0008006" key="13">
    <source>
        <dbReference type="Google" id="ProtNLM"/>
    </source>
</evidence>
<evidence type="ECO:0000256" key="4">
    <source>
        <dbReference type="ARBA" id="ARBA00022833"/>
    </source>
</evidence>
<feature type="domain" description="UBA" evidence="9">
    <location>
        <begin position="589"/>
        <end position="631"/>
    </location>
</feature>
<dbReference type="InterPro" id="IPR043145">
    <property type="entry name" value="Znf_ZZ_sf"/>
</dbReference>
<feature type="region of interest" description="Disordered" evidence="8">
    <location>
        <begin position="197"/>
        <end position="227"/>
    </location>
</feature>
<feature type="coiled-coil region" evidence="7">
    <location>
        <begin position="454"/>
        <end position="488"/>
    </location>
</feature>
<dbReference type="Gene3D" id="1.10.8.10">
    <property type="entry name" value="DNA helicase RuvA subunit, C-terminal domain"/>
    <property type="match status" value="2"/>
</dbReference>
<dbReference type="SMART" id="SM00291">
    <property type="entry name" value="ZnF_ZZ"/>
    <property type="match status" value="1"/>
</dbReference>
<dbReference type="InterPro" id="IPR015940">
    <property type="entry name" value="UBA"/>
</dbReference>
<feature type="compositionally biased region" description="Low complexity" evidence="8">
    <location>
        <begin position="199"/>
        <end position="214"/>
    </location>
</feature>
<reference evidence="11" key="1">
    <citation type="submission" date="2021-01" db="EMBL/GenBank/DDBJ databases">
        <title>Adiantum capillus-veneris genome.</title>
        <authorList>
            <person name="Fang Y."/>
            <person name="Liao Q."/>
        </authorList>
    </citation>
    <scope>NUCLEOTIDE SEQUENCE</scope>
    <source>
        <strain evidence="11">H3</strain>
        <tissue evidence="11">Leaf</tissue>
    </source>
</reference>
<feature type="compositionally biased region" description="Polar residues" evidence="8">
    <location>
        <begin position="215"/>
        <end position="227"/>
    </location>
</feature>
<dbReference type="InterPro" id="IPR009060">
    <property type="entry name" value="UBA-like_sf"/>
</dbReference>
<dbReference type="Pfam" id="PF16158">
    <property type="entry name" value="N_BRCA1_IG"/>
    <property type="match status" value="1"/>
</dbReference>
<evidence type="ECO:0000256" key="2">
    <source>
        <dbReference type="ARBA" id="ARBA00022723"/>
    </source>
</evidence>
<protein>
    <recommendedName>
        <fullName evidence="13">Protein NBR1 homolog</fullName>
    </recommendedName>
</protein>
<evidence type="ECO:0000256" key="8">
    <source>
        <dbReference type="SAM" id="MobiDB-lite"/>
    </source>
</evidence>
<evidence type="ECO:0000256" key="1">
    <source>
        <dbReference type="ARBA" id="ARBA00004419"/>
    </source>
</evidence>
<dbReference type="SUPFAM" id="SSF54277">
    <property type="entry name" value="CAD &amp; PB1 domains"/>
    <property type="match status" value="1"/>
</dbReference>
<dbReference type="InterPro" id="IPR013783">
    <property type="entry name" value="Ig-like_fold"/>
</dbReference>
<organism evidence="11 12">
    <name type="scientific">Adiantum capillus-veneris</name>
    <name type="common">Maidenhair fern</name>
    <dbReference type="NCBI Taxonomy" id="13818"/>
    <lineage>
        <taxon>Eukaryota</taxon>
        <taxon>Viridiplantae</taxon>
        <taxon>Streptophyta</taxon>
        <taxon>Embryophyta</taxon>
        <taxon>Tracheophyta</taxon>
        <taxon>Polypodiopsida</taxon>
        <taxon>Polypodiidae</taxon>
        <taxon>Polypodiales</taxon>
        <taxon>Pteridineae</taxon>
        <taxon>Pteridaceae</taxon>
        <taxon>Vittarioideae</taxon>
        <taxon>Adiantum</taxon>
    </lineage>
</organism>
<evidence type="ECO:0000256" key="7">
    <source>
        <dbReference type="SAM" id="Coils"/>
    </source>
</evidence>
<keyword evidence="4" id="KW-0862">Zinc</keyword>
<evidence type="ECO:0000313" key="11">
    <source>
        <dbReference type="EMBL" id="KAI5060491.1"/>
    </source>
</evidence>
<evidence type="ECO:0000256" key="6">
    <source>
        <dbReference type="PROSITE-ProRule" id="PRU00228"/>
    </source>
</evidence>
<dbReference type="Pfam" id="PF00569">
    <property type="entry name" value="ZZ"/>
    <property type="match status" value="1"/>
</dbReference>
<dbReference type="Proteomes" id="UP000886520">
    <property type="component" value="Chromosome 24"/>
</dbReference>
<dbReference type="InterPro" id="IPR000433">
    <property type="entry name" value="Znf_ZZ"/>
</dbReference>
<dbReference type="GO" id="GO:0005776">
    <property type="term" value="C:autophagosome"/>
    <property type="evidence" value="ECO:0007669"/>
    <property type="project" value="UniProtKB-SubCell"/>
</dbReference>
<dbReference type="InterPro" id="IPR000270">
    <property type="entry name" value="PB1_dom"/>
</dbReference>
<dbReference type="PANTHER" id="PTHR20930">
    <property type="entry name" value="OVARIAN CARCINOMA ANTIGEN CA125-RELATED"/>
    <property type="match status" value="1"/>
</dbReference>
<dbReference type="Pfam" id="PF00564">
    <property type="entry name" value="PB1"/>
    <property type="match status" value="1"/>
</dbReference>
<dbReference type="GO" id="GO:0031410">
    <property type="term" value="C:cytoplasmic vesicle"/>
    <property type="evidence" value="ECO:0007669"/>
    <property type="project" value="UniProtKB-KW"/>
</dbReference>
<keyword evidence="2" id="KW-0479">Metal-binding</keyword>
<dbReference type="InterPro" id="IPR032350">
    <property type="entry name" value="Nbr1_FW"/>
</dbReference>
<dbReference type="CDD" id="cd14947">
    <property type="entry name" value="NBR1_like"/>
    <property type="match status" value="1"/>
</dbReference>
<dbReference type="EMBL" id="JABFUD020000024">
    <property type="protein sequence ID" value="KAI5060491.1"/>
    <property type="molecule type" value="Genomic_DNA"/>
</dbReference>
<dbReference type="Gene3D" id="2.60.40.10">
    <property type="entry name" value="Immunoglobulins"/>
    <property type="match status" value="1"/>
</dbReference>
<gene>
    <name evidence="11" type="ORF">GOP47_0024911</name>
</gene>
<feature type="region of interest" description="Disordered" evidence="8">
    <location>
        <begin position="116"/>
        <end position="137"/>
    </location>
</feature>
<keyword evidence="12" id="KW-1185">Reference proteome</keyword>
<dbReference type="SUPFAM" id="SSF46934">
    <property type="entry name" value="UBA-like"/>
    <property type="match status" value="1"/>
</dbReference>
<proteinExistence type="predicted"/>
<dbReference type="Gene3D" id="3.30.60.90">
    <property type="match status" value="1"/>
</dbReference>
<sequence>MALVFKIKHKETLRRWVVLQTFPEKSSDLSLTVHDLELKVRELFHLASNDVLLITYVDKEGDIVTLADDQDLVDACFLQGLNPLRLEVKTLEHEAPVANNPASAVLRDGVNSADAASPLPNLNDKANPERTSRPPFPQAAADDIKQFLSKCAQNIDPNLQRALLIKNIQNLQPAVVIKNIEKALKDLVKRIVHEGQRLAPRSAAPSSESPAYTPCASQPPESSSSMDNGNQIVHFGVRCDGCKLHPIQGLRYKSTKVFNYDLCSSCFNKMGNDSDYQKIEKSTSLPCNSFFHSSPANGKGNGVPAKWTSPFASGSDGWKSECPFLRTLAGPPGDISKKYDASFLKDVSVFDELELGPCTQFTRTLRLNNTGSMSWPQGTQLIHIGGDKLASEPAVFLKLPEGGLSMGLEFDVSVDMRAPEKAGNYISHWCLMAPNGEKFGQSVWIAIHVVGEMKEQYEAQVASGRDEMAQKAEEMNEHEEIKQQSKVECAQISKVDDSSLVGQKSIGLESFKADEGSPAESAQFIVSGFTNHDVGSCMDEVDGFSVIEKPEDMESFKRVQTPLVSSQLASPQTVSVIDEQYGRMSPMEIANQETKLRELELMGFKNRNLNAILLEKNSQDLQLTLDDLLLGSGWVNLLEDLQEMGFDDANTNLRLLIKHEGSIKRVVKELVELEKGESGLVL</sequence>
<dbReference type="PANTHER" id="PTHR20930:SF0">
    <property type="entry name" value="PROTEIN ILRUN"/>
    <property type="match status" value="1"/>
</dbReference>
<dbReference type="GO" id="GO:0008270">
    <property type="term" value="F:zinc ion binding"/>
    <property type="evidence" value="ECO:0007669"/>
    <property type="project" value="UniProtKB-KW"/>
</dbReference>
<evidence type="ECO:0000313" key="12">
    <source>
        <dbReference type="Proteomes" id="UP000886520"/>
    </source>
</evidence>
<dbReference type="OrthoDB" id="661148at2759"/>
<dbReference type="CDD" id="cd14319">
    <property type="entry name" value="UBA_NBR1"/>
    <property type="match status" value="1"/>
</dbReference>
<dbReference type="SUPFAM" id="SSF57850">
    <property type="entry name" value="RING/U-box"/>
    <property type="match status" value="1"/>
</dbReference>
<comment type="caution">
    <text evidence="11">The sequence shown here is derived from an EMBL/GenBank/DDBJ whole genome shotgun (WGS) entry which is preliminary data.</text>
</comment>
<evidence type="ECO:0000259" key="9">
    <source>
        <dbReference type="PROSITE" id="PS50030"/>
    </source>
</evidence>
<dbReference type="PROSITE" id="PS50030">
    <property type="entry name" value="UBA"/>
    <property type="match status" value="1"/>
</dbReference>
<evidence type="ECO:0000259" key="10">
    <source>
        <dbReference type="PROSITE" id="PS50135"/>
    </source>
</evidence>
<evidence type="ECO:0000256" key="3">
    <source>
        <dbReference type="ARBA" id="ARBA00022771"/>
    </source>
</evidence>
<keyword evidence="3 6" id="KW-0863">Zinc-finger</keyword>
<comment type="subcellular location">
    <subcellularLocation>
        <location evidence="1">Cytoplasmic vesicle</location>
        <location evidence="1">Autophagosome</location>
    </subcellularLocation>
</comment>
<keyword evidence="5" id="KW-0968">Cytoplasmic vesicle</keyword>
<evidence type="ECO:0000256" key="5">
    <source>
        <dbReference type="ARBA" id="ARBA00023329"/>
    </source>
</evidence>
<dbReference type="AlphaFoldDB" id="A0A9D4Z5H1"/>
<accession>A0A9D4Z5H1</accession>
<keyword evidence="7" id="KW-0175">Coiled coil</keyword>
<feature type="domain" description="ZZ-type" evidence="10">
    <location>
        <begin position="234"/>
        <end position="284"/>
    </location>
</feature>
<dbReference type="PROSITE" id="PS50135">
    <property type="entry name" value="ZF_ZZ_2"/>
    <property type="match status" value="1"/>
</dbReference>
<dbReference type="Gene3D" id="3.10.20.90">
    <property type="entry name" value="Phosphatidylinositol 3-kinase Catalytic Subunit, Chain A, domain 1"/>
    <property type="match status" value="1"/>
</dbReference>